<dbReference type="InterPro" id="IPR011009">
    <property type="entry name" value="Kinase-like_dom_sf"/>
</dbReference>
<evidence type="ECO:0000256" key="2">
    <source>
        <dbReference type="ARBA" id="ARBA00022840"/>
    </source>
</evidence>
<evidence type="ECO:0000256" key="1">
    <source>
        <dbReference type="ARBA" id="ARBA00022741"/>
    </source>
</evidence>
<keyword evidence="3" id="KW-0732">Signal</keyword>
<dbReference type="PANTHER" id="PTHR27001">
    <property type="entry name" value="OS01G0253100 PROTEIN"/>
    <property type="match status" value="1"/>
</dbReference>
<reference evidence="5" key="2">
    <citation type="submission" date="2023-06" db="EMBL/GenBank/DDBJ databases">
        <authorList>
            <person name="Ma L."/>
            <person name="Liu K.-W."/>
            <person name="Li Z."/>
            <person name="Hsiao Y.-Y."/>
            <person name="Qi Y."/>
            <person name="Fu T."/>
            <person name="Tang G."/>
            <person name="Zhang D."/>
            <person name="Sun W.-H."/>
            <person name="Liu D.-K."/>
            <person name="Li Y."/>
            <person name="Chen G.-Z."/>
            <person name="Liu X.-D."/>
            <person name="Liao X.-Y."/>
            <person name="Jiang Y.-T."/>
            <person name="Yu X."/>
            <person name="Hao Y."/>
            <person name="Huang J."/>
            <person name="Zhao X.-W."/>
            <person name="Ke S."/>
            <person name="Chen Y.-Y."/>
            <person name="Wu W.-L."/>
            <person name="Hsu J.-L."/>
            <person name="Lin Y.-F."/>
            <person name="Huang M.-D."/>
            <person name="Li C.-Y."/>
            <person name="Huang L."/>
            <person name="Wang Z.-W."/>
            <person name="Zhao X."/>
            <person name="Zhong W.-Y."/>
            <person name="Peng D.-H."/>
            <person name="Ahmad S."/>
            <person name="Lan S."/>
            <person name="Zhang J.-S."/>
            <person name="Tsai W.-C."/>
            <person name="Van De Peer Y."/>
            <person name="Liu Z.-J."/>
        </authorList>
    </citation>
    <scope>NUCLEOTIDE SEQUENCE</scope>
    <source>
        <strain evidence="5">CP</strain>
        <tissue evidence="5">Leaves</tissue>
    </source>
</reference>
<reference evidence="5" key="1">
    <citation type="journal article" date="2023" name="Nat. Commun.">
        <title>Diploid and tetraploid genomes of Acorus and the evolution of monocots.</title>
        <authorList>
            <person name="Ma L."/>
            <person name="Liu K.W."/>
            <person name="Li Z."/>
            <person name="Hsiao Y.Y."/>
            <person name="Qi Y."/>
            <person name="Fu T."/>
            <person name="Tang G.D."/>
            <person name="Zhang D."/>
            <person name="Sun W.H."/>
            <person name="Liu D.K."/>
            <person name="Li Y."/>
            <person name="Chen G.Z."/>
            <person name="Liu X.D."/>
            <person name="Liao X.Y."/>
            <person name="Jiang Y.T."/>
            <person name="Yu X."/>
            <person name="Hao Y."/>
            <person name="Huang J."/>
            <person name="Zhao X.W."/>
            <person name="Ke S."/>
            <person name="Chen Y.Y."/>
            <person name="Wu W.L."/>
            <person name="Hsu J.L."/>
            <person name="Lin Y.F."/>
            <person name="Huang M.D."/>
            <person name="Li C.Y."/>
            <person name="Huang L."/>
            <person name="Wang Z.W."/>
            <person name="Zhao X."/>
            <person name="Zhong W.Y."/>
            <person name="Peng D.H."/>
            <person name="Ahmad S."/>
            <person name="Lan S."/>
            <person name="Zhang J.S."/>
            <person name="Tsai W.C."/>
            <person name="Van de Peer Y."/>
            <person name="Liu Z.J."/>
        </authorList>
    </citation>
    <scope>NUCLEOTIDE SEQUENCE</scope>
    <source>
        <strain evidence="5">CP</strain>
    </source>
</reference>
<keyword evidence="6" id="KW-1185">Reference proteome</keyword>
<dbReference type="Pfam" id="PF00069">
    <property type="entry name" value="Pkinase"/>
    <property type="match status" value="1"/>
</dbReference>
<dbReference type="SUPFAM" id="SSF56112">
    <property type="entry name" value="Protein kinase-like (PK-like)"/>
    <property type="match status" value="1"/>
</dbReference>
<dbReference type="PANTHER" id="PTHR27001:SF527">
    <property type="entry name" value="NON-SPECIFIC SERINE_THREONINE PROTEIN KINASE"/>
    <property type="match status" value="1"/>
</dbReference>
<accession>A0AAV9DV31</accession>
<feature type="signal peptide" evidence="3">
    <location>
        <begin position="1"/>
        <end position="20"/>
    </location>
</feature>
<dbReference type="Gene3D" id="1.10.510.10">
    <property type="entry name" value="Transferase(Phosphotransferase) domain 1"/>
    <property type="match status" value="1"/>
</dbReference>
<evidence type="ECO:0000256" key="3">
    <source>
        <dbReference type="SAM" id="SignalP"/>
    </source>
</evidence>
<proteinExistence type="predicted"/>
<dbReference type="GO" id="GO:0005886">
    <property type="term" value="C:plasma membrane"/>
    <property type="evidence" value="ECO:0007669"/>
    <property type="project" value="TreeGrafter"/>
</dbReference>
<feature type="domain" description="Protein kinase" evidence="4">
    <location>
        <begin position="51"/>
        <end position="248"/>
    </location>
</feature>
<evidence type="ECO:0000313" key="5">
    <source>
        <dbReference type="EMBL" id="KAK1304930.1"/>
    </source>
</evidence>
<dbReference type="AlphaFoldDB" id="A0AAV9DV31"/>
<organism evidence="5 6">
    <name type="scientific">Acorus calamus</name>
    <name type="common">Sweet flag</name>
    <dbReference type="NCBI Taxonomy" id="4465"/>
    <lineage>
        <taxon>Eukaryota</taxon>
        <taxon>Viridiplantae</taxon>
        <taxon>Streptophyta</taxon>
        <taxon>Embryophyta</taxon>
        <taxon>Tracheophyta</taxon>
        <taxon>Spermatophyta</taxon>
        <taxon>Magnoliopsida</taxon>
        <taxon>Liliopsida</taxon>
        <taxon>Acoraceae</taxon>
        <taxon>Acorus</taxon>
    </lineage>
</organism>
<dbReference type="EMBL" id="JAUJYO010000011">
    <property type="protein sequence ID" value="KAK1304930.1"/>
    <property type="molecule type" value="Genomic_DNA"/>
</dbReference>
<keyword evidence="1" id="KW-0547">Nucleotide-binding</keyword>
<comment type="caution">
    <text evidence="5">The sequence shown here is derived from an EMBL/GenBank/DDBJ whole genome shotgun (WGS) entry which is preliminary data.</text>
</comment>
<dbReference type="GO" id="GO:0005524">
    <property type="term" value="F:ATP binding"/>
    <property type="evidence" value="ECO:0007669"/>
    <property type="project" value="UniProtKB-KW"/>
</dbReference>
<name>A0AAV9DV31_ACOCL</name>
<dbReference type="GO" id="GO:0004672">
    <property type="term" value="F:protein kinase activity"/>
    <property type="evidence" value="ECO:0007669"/>
    <property type="project" value="InterPro"/>
</dbReference>
<sequence length="248" mass="27991">MAVVVVMLLLRKWFLNPTYGLNWHNKLHHDNNNHSIVMRTYSLEELKKATNDFHDAMGVGATSHVYLAEFEDGTLGAAKRMMEQGRRGSKKVFFDEVSVLLRISHPNIVCLLGLCMEEGEQLLLLEYAPKKSLFHRMHTHHGRSPNTVLSWTSRIRIALDVARATVQGSTMLAEWTMDERTSGDVVVLWKMLDPRLGGRADADQLMILMDIANLALLDDSAARPAMSYVVERLSSCLETPQLHLNSPV</sequence>
<gene>
    <name evidence="5" type="primary">SRF2</name>
    <name evidence="5" type="ORF">QJS10_CPB11g00013</name>
</gene>
<protein>
    <submittedName>
        <fullName evidence="5">Protein STRUBBELIG-RECEPTOR FAMILY 2</fullName>
    </submittedName>
</protein>
<dbReference type="PROSITE" id="PS50011">
    <property type="entry name" value="PROTEIN_KINASE_DOM"/>
    <property type="match status" value="1"/>
</dbReference>
<feature type="chain" id="PRO_5043361883" evidence="3">
    <location>
        <begin position="21"/>
        <end position="248"/>
    </location>
</feature>
<dbReference type="InterPro" id="IPR000719">
    <property type="entry name" value="Prot_kinase_dom"/>
</dbReference>
<evidence type="ECO:0000259" key="4">
    <source>
        <dbReference type="PROSITE" id="PS50011"/>
    </source>
</evidence>
<evidence type="ECO:0000313" key="6">
    <source>
        <dbReference type="Proteomes" id="UP001180020"/>
    </source>
</evidence>
<dbReference type="Proteomes" id="UP001180020">
    <property type="component" value="Unassembled WGS sequence"/>
</dbReference>
<keyword evidence="2" id="KW-0067">ATP-binding</keyword>